<feature type="domain" description="4Fe-4S ferredoxin-type" evidence="1">
    <location>
        <begin position="136"/>
        <end position="167"/>
    </location>
</feature>
<dbReference type="SUPFAM" id="SSF54862">
    <property type="entry name" value="4Fe-4S ferredoxins"/>
    <property type="match status" value="1"/>
</dbReference>
<accession>X0UYC3</accession>
<dbReference type="PROSITE" id="PS51379">
    <property type="entry name" value="4FE4S_FER_2"/>
    <property type="match status" value="2"/>
</dbReference>
<evidence type="ECO:0000259" key="1">
    <source>
        <dbReference type="PROSITE" id="PS51379"/>
    </source>
</evidence>
<feature type="non-terminal residue" evidence="2">
    <location>
        <position position="190"/>
    </location>
</feature>
<comment type="caution">
    <text evidence="2">The sequence shown here is derived from an EMBL/GenBank/DDBJ whole genome shotgun (WGS) entry which is preliminary data.</text>
</comment>
<evidence type="ECO:0000313" key="2">
    <source>
        <dbReference type="EMBL" id="GAG04167.1"/>
    </source>
</evidence>
<proteinExistence type="predicted"/>
<dbReference type="PROSITE" id="PS00198">
    <property type="entry name" value="4FE4S_FER_1"/>
    <property type="match status" value="1"/>
</dbReference>
<organism evidence="2">
    <name type="scientific">marine sediment metagenome</name>
    <dbReference type="NCBI Taxonomy" id="412755"/>
    <lineage>
        <taxon>unclassified sequences</taxon>
        <taxon>metagenomes</taxon>
        <taxon>ecological metagenomes</taxon>
    </lineage>
</organism>
<name>X0UYC3_9ZZZZ</name>
<reference evidence="2" key="1">
    <citation type="journal article" date="2014" name="Front. Microbiol.">
        <title>High frequency of phylogenetically diverse reductive dehalogenase-homologous genes in deep subseafloor sedimentary metagenomes.</title>
        <authorList>
            <person name="Kawai M."/>
            <person name="Futagami T."/>
            <person name="Toyoda A."/>
            <person name="Takaki Y."/>
            <person name="Nishi S."/>
            <person name="Hori S."/>
            <person name="Arai W."/>
            <person name="Tsubouchi T."/>
            <person name="Morono Y."/>
            <person name="Uchiyama I."/>
            <person name="Ito T."/>
            <person name="Fujiyama A."/>
            <person name="Inagaki F."/>
            <person name="Takami H."/>
        </authorList>
    </citation>
    <scope>NUCLEOTIDE SEQUENCE</scope>
    <source>
        <strain evidence="2">Expedition CK06-06</strain>
    </source>
</reference>
<gene>
    <name evidence="2" type="ORF">S01H1_42121</name>
</gene>
<dbReference type="InterPro" id="IPR017900">
    <property type="entry name" value="4Fe4S_Fe_S_CS"/>
</dbReference>
<dbReference type="Pfam" id="PF00037">
    <property type="entry name" value="Fer4"/>
    <property type="match status" value="1"/>
</dbReference>
<dbReference type="EMBL" id="BARS01026755">
    <property type="protein sequence ID" value="GAG04167.1"/>
    <property type="molecule type" value="Genomic_DNA"/>
</dbReference>
<dbReference type="AlphaFoldDB" id="X0UYC3"/>
<feature type="domain" description="4Fe-4S ferredoxin-type" evidence="1">
    <location>
        <begin position="54"/>
        <end position="83"/>
    </location>
</feature>
<sequence>MAEDGMAEDGMAEDRAGKTDRRQFVGEGIRLMGAIGLSGAAGLLATRKGQAQDYAWQIDPDKCIACTDCQTCCVLDVSAVKCVQCFLLCGYCDVCTGYFPTTDFELNTGAENQLCPTSAITRTFIEPMEQAGVRYFEYTIDESLCTGCGKCVKGCELMNGSFYLQVRHDRCLNCNECAIAVACPTQAFCR</sequence>
<dbReference type="InterPro" id="IPR017896">
    <property type="entry name" value="4Fe4S_Fe-S-bd"/>
</dbReference>
<protein>
    <recommendedName>
        <fullName evidence="1">4Fe-4S ferredoxin-type domain-containing protein</fullName>
    </recommendedName>
</protein>
<dbReference type="Gene3D" id="3.30.70.20">
    <property type="match status" value="1"/>
</dbReference>